<name>A0A1G7FAK5_9BACT</name>
<proteinExistence type="predicted"/>
<feature type="compositionally biased region" description="Basic residues" evidence="1">
    <location>
        <begin position="194"/>
        <end position="204"/>
    </location>
</feature>
<evidence type="ECO:0000256" key="2">
    <source>
        <dbReference type="SAM" id="SignalP"/>
    </source>
</evidence>
<dbReference type="EMBL" id="LT629690">
    <property type="protein sequence ID" value="SDE72988.1"/>
    <property type="molecule type" value="Genomic_DNA"/>
</dbReference>
<keyword evidence="4" id="KW-1185">Reference proteome</keyword>
<feature type="region of interest" description="Disordered" evidence="1">
    <location>
        <begin position="180"/>
        <end position="224"/>
    </location>
</feature>
<dbReference type="Proteomes" id="UP000182427">
    <property type="component" value="Chromosome I"/>
</dbReference>
<dbReference type="OrthoDB" id="123371at2"/>
<sequence>MSLRTFALLSVFVLGGIATATAQDAAGDAAQKPTSLVQPALNKVAQAGSNVDLNKWKGGNGLRGEVDANLASVQKDLQNTLPPLLADSDKAPDSVPASLRILLNLDALYNVLLRIQIAGKGNAPRDQAEGLDGALASLDGARRSLGERIISSSAAQDKKISQLQATVQQQNAQIAAAQQAAAAAAAAPPPAKTTTKKKTVKKKPATTTPATTTAPATTPPAATK</sequence>
<dbReference type="RefSeq" id="WP_083343562.1">
    <property type="nucleotide sequence ID" value="NZ_LT629690.1"/>
</dbReference>
<accession>A0A1G7FAK5</accession>
<reference evidence="3 4" key="1">
    <citation type="submission" date="2016-10" db="EMBL/GenBank/DDBJ databases">
        <authorList>
            <person name="de Groot N.N."/>
        </authorList>
    </citation>
    <scope>NUCLEOTIDE SEQUENCE [LARGE SCALE GENOMIC DNA]</scope>
    <source>
        <strain evidence="3 4">GAS232</strain>
    </source>
</reference>
<organism evidence="3 4">
    <name type="scientific">Terriglobus roseus</name>
    <dbReference type="NCBI Taxonomy" id="392734"/>
    <lineage>
        <taxon>Bacteria</taxon>
        <taxon>Pseudomonadati</taxon>
        <taxon>Acidobacteriota</taxon>
        <taxon>Terriglobia</taxon>
        <taxon>Terriglobales</taxon>
        <taxon>Acidobacteriaceae</taxon>
        <taxon>Terriglobus</taxon>
    </lineage>
</organism>
<feature type="compositionally biased region" description="Low complexity" evidence="1">
    <location>
        <begin position="205"/>
        <end position="224"/>
    </location>
</feature>
<evidence type="ECO:0000313" key="3">
    <source>
        <dbReference type="EMBL" id="SDE72988.1"/>
    </source>
</evidence>
<protein>
    <submittedName>
        <fullName evidence="3">Uncharacterized protein</fullName>
    </submittedName>
</protein>
<evidence type="ECO:0000313" key="4">
    <source>
        <dbReference type="Proteomes" id="UP000182427"/>
    </source>
</evidence>
<keyword evidence="2" id="KW-0732">Signal</keyword>
<feature type="signal peptide" evidence="2">
    <location>
        <begin position="1"/>
        <end position="22"/>
    </location>
</feature>
<feature type="chain" id="PRO_5009240984" evidence="2">
    <location>
        <begin position="23"/>
        <end position="224"/>
    </location>
</feature>
<dbReference type="AlphaFoldDB" id="A0A1G7FAK5"/>
<gene>
    <name evidence="3" type="ORF">SAMN05444167_0277</name>
</gene>
<evidence type="ECO:0000256" key="1">
    <source>
        <dbReference type="SAM" id="MobiDB-lite"/>
    </source>
</evidence>